<comment type="similarity">
    <text evidence="2 9">Belongs to the Wnt family.</text>
</comment>
<evidence type="ECO:0000256" key="6">
    <source>
        <dbReference type="ARBA" id="ARBA00022687"/>
    </source>
</evidence>
<dbReference type="GO" id="GO:0005615">
    <property type="term" value="C:extracellular space"/>
    <property type="evidence" value="ECO:0007669"/>
    <property type="project" value="TreeGrafter"/>
</dbReference>
<evidence type="ECO:0000256" key="7">
    <source>
        <dbReference type="ARBA" id="ARBA00023157"/>
    </source>
</evidence>
<keyword evidence="6 9" id="KW-0879">Wnt signaling pathway</keyword>
<dbReference type="CDD" id="cd19343">
    <property type="entry name" value="Wnt_Wnt11"/>
    <property type="match status" value="1"/>
</dbReference>
<dbReference type="PROSITE" id="PS00246">
    <property type="entry name" value="WNT1"/>
    <property type="match status" value="1"/>
</dbReference>
<dbReference type="InterPro" id="IPR005817">
    <property type="entry name" value="Wnt"/>
</dbReference>
<dbReference type="GO" id="GO:0060070">
    <property type="term" value="P:canonical Wnt signaling pathway"/>
    <property type="evidence" value="ECO:0007669"/>
    <property type="project" value="TreeGrafter"/>
</dbReference>
<keyword evidence="3 9" id="KW-0217">Developmental protein</keyword>
<reference evidence="10" key="1">
    <citation type="submission" date="2020-11" db="EMBL/GenBank/DDBJ databases">
        <authorList>
            <person name="Tran Van P."/>
        </authorList>
    </citation>
    <scope>NUCLEOTIDE SEQUENCE</scope>
</reference>
<dbReference type="InterPro" id="IPR018161">
    <property type="entry name" value="Wnt_CS"/>
</dbReference>
<sequence length="401" mass="45093">MLSGRDSVNLLSFSVLSKTDVIGSSAWTDVCAVFLFRGFWDIFVSYFFKNLRLCQRSTVVRALNKAGNVEWNSTQVSTQWCRKARTTLGLARKQARICRTTVEAMPQVVRAASQAVHTCQTLFSDRRWNCSSTELAPNFAPDLTKGTREQAYVYALSSASVTYTIARACASGSLFHCSCASPPRDPPNGNFKWGGCGDNVRWGAHFSKQFTDSVERGGRNRDKDKKGRFRSQLSAVNLHNNRAGRRAVEWGLTTQCKCHGVSGSCNIKTCWKALPRLQEIGDRLKMKFSVATEVVSRRVGAGRRLLPATPAMALYTQDDLIYMTKSPDYCLKDVRVGSQGTRGRWCNASSTGYDSCEDMCCGRGHRTLSVERVERCHCKYYWCCYVKCKTCRHWVEVHQCK</sequence>
<evidence type="ECO:0000313" key="10">
    <source>
        <dbReference type="EMBL" id="CAD7441963.1"/>
    </source>
</evidence>
<proteinExistence type="inferred from homology"/>
<evidence type="ECO:0000256" key="2">
    <source>
        <dbReference type="ARBA" id="ARBA00005683"/>
    </source>
</evidence>
<dbReference type="PANTHER" id="PTHR12027:SF102">
    <property type="entry name" value="PROTEIN WNT"/>
    <property type="match status" value="1"/>
</dbReference>
<dbReference type="GO" id="GO:0060560">
    <property type="term" value="P:developmental growth involved in morphogenesis"/>
    <property type="evidence" value="ECO:0007669"/>
    <property type="project" value="UniProtKB-ARBA"/>
</dbReference>
<organism evidence="10">
    <name type="scientific">Timema bartmani</name>
    <dbReference type="NCBI Taxonomy" id="61472"/>
    <lineage>
        <taxon>Eukaryota</taxon>
        <taxon>Metazoa</taxon>
        <taxon>Ecdysozoa</taxon>
        <taxon>Arthropoda</taxon>
        <taxon>Hexapoda</taxon>
        <taxon>Insecta</taxon>
        <taxon>Pterygota</taxon>
        <taxon>Neoptera</taxon>
        <taxon>Polyneoptera</taxon>
        <taxon>Phasmatodea</taxon>
        <taxon>Timematodea</taxon>
        <taxon>Timematoidea</taxon>
        <taxon>Timematidae</taxon>
        <taxon>Timema</taxon>
    </lineage>
</organism>
<dbReference type="GO" id="GO:0030182">
    <property type="term" value="P:neuron differentiation"/>
    <property type="evidence" value="ECO:0007669"/>
    <property type="project" value="TreeGrafter"/>
</dbReference>
<dbReference type="GO" id="GO:0000902">
    <property type="term" value="P:cell morphogenesis"/>
    <property type="evidence" value="ECO:0007669"/>
    <property type="project" value="UniProtKB-ARBA"/>
</dbReference>
<comment type="function">
    <text evidence="9">Ligand for members of the frizzled family of seven transmembrane receptors.</text>
</comment>
<dbReference type="Pfam" id="PF00110">
    <property type="entry name" value="wnt"/>
    <property type="match status" value="1"/>
</dbReference>
<accession>A0A7R9EX05</accession>
<comment type="subcellular location">
    <subcellularLocation>
        <location evidence="1 9">Secreted</location>
        <location evidence="1 9">Extracellular space</location>
        <location evidence="1 9">Extracellular matrix</location>
    </subcellularLocation>
</comment>
<evidence type="ECO:0000256" key="4">
    <source>
        <dbReference type="ARBA" id="ARBA00022525"/>
    </source>
</evidence>
<evidence type="ECO:0000256" key="9">
    <source>
        <dbReference type="RuleBase" id="RU003500"/>
    </source>
</evidence>
<dbReference type="GO" id="GO:0005109">
    <property type="term" value="F:frizzled binding"/>
    <property type="evidence" value="ECO:0007669"/>
    <property type="project" value="TreeGrafter"/>
</dbReference>
<dbReference type="FunFam" id="3.30.2460.20:FF:000001">
    <property type="entry name" value="Wnt homolog"/>
    <property type="match status" value="1"/>
</dbReference>
<dbReference type="PRINTS" id="PR01349">
    <property type="entry name" value="WNTPROTEIN"/>
</dbReference>
<evidence type="ECO:0000256" key="1">
    <source>
        <dbReference type="ARBA" id="ARBA00004498"/>
    </source>
</evidence>
<protein>
    <recommendedName>
        <fullName evidence="9">Protein Wnt</fullName>
    </recommendedName>
</protein>
<evidence type="ECO:0000256" key="5">
    <source>
        <dbReference type="ARBA" id="ARBA00022530"/>
    </source>
</evidence>
<evidence type="ECO:0000256" key="8">
    <source>
        <dbReference type="ARBA" id="ARBA00023288"/>
    </source>
</evidence>
<dbReference type="EMBL" id="OD565517">
    <property type="protein sequence ID" value="CAD7441963.1"/>
    <property type="molecule type" value="Genomic_DNA"/>
</dbReference>
<keyword evidence="8" id="KW-0449">Lipoprotein</keyword>
<dbReference type="GO" id="GO:0005125">
    <property type="term" value="F:cytokine activity"/>
    <property type="evidence" value="ECO:0007669"/>
    <property type="project" value="TreeGrafter"/>
</dbReference>
<dbReference type="PANTHER" id="PTHR12027">
    <property type="entry name" value="WNT RELATED"/>
    <property type="match status" value="1"/>
</dbReference>
<evidence type="ECO:0000256" key="3">
    <source>
        <dbReference type="ARBA" id="ARBA00022473"/>
    </source>
</evidence>
<dbReference type="SMART" id="SM00097">
    <property type="entry name" value="WNT1"/>
    <property type="match status" value="1"/>
</dbReference>
<keyword evidence="4" id="KW-0964">Secreted</keyword>
<dbReference type="InterPro" id="IPR043158">
    <property type="entry name" value="Wnt_C"/>
</dbReference>
<gene>
    <name evidence="10" type="ORF">TBIB3V08_LOCUS4407</name>
</gene>
<dbReference type="AlphaFoldDB" id="A0A7R9EX05"/>
<dbReference type="GO" id="GO:0045165">
    <property type="term" value="P:cell fate commitment"/>
    <property type="evidence" value="ECO:0007669"/>
    <property type="project" value="TreeGrafter"/>
</dbReference>
<name>A0A7R9EX05_9NEOP</name>
<dbReference type="GO" id="GO:0007517">
    <property type="term" value="P:muscle organ development"/>
    <property type="evidence" value="ECO:0007669"/>
    <property type="project" value="UniProtKB-ARBA"/>
</dbReference>
<keyword evidence="5" id="KW-0272">Extracellular matrix</keyword>
<dbReference type="Gene3D" id="3.30.2460.20">
    <property type="match status" value="1"/>
</dbReference>
<keyword evidence="7" id="KW-1015">Disulfide bond</keyword>